<dbReference type="PANTHER" id="PTHR35841:SF1">
    <property type="entry name" value="PHOSPHONATES-BINDING PERIPLASMIC PROTEIN"/>
    <property type="match status" value="1"/>
</dbReference>
<evidence type="ECO:0000313" key="6">
    <source>
        <dbReference type="Proteomes" id="UP001596002"/>
    </source>
</evidence>
<dbReference type="SMART" id="SM00062">
    <property type="entry name" value="PBPb"/>
    <property type="match status" value="1"/>
</dbReference>
<keyword evidence="2 3" id="KW-0732">Signal</keyword>
<comment type="similarity">
    <text evidence="1">Belongs to the phosphate/phosphite/phosphonate binding protein family.</text>
</comment>
<evidence type="ECO:0000256" key="3">
    <source>
        <dbReference type="SAM" id="SignalP"/>
    </source>
</evidence>
<dbReference type="InterPro" id="IPR001638">
    <property type="entry name" value="Solute-binding_3/MltF_N"/>
</dbReference>
<dbReference type="InterPro" id="IPR005770">
    <property type="entry name" value="PhnD"/>
</dbReference>
<protein>
    <submittedName>
        <fullName evidence="5">Phosphate/phosphite/phosphonate ABC transporter substrate-binding protein</fullName>
    </submittedName>
</protein>
<reference evidence="6" key="1">
    <citation type="journal article" date="2019" name="Int. J. Syst. Evol. Microbiol.">
        <title>The Global Catalogue of Microorganisms (GCM) 10K type strain sequencing project: providing services to taxonomists for standard genome sequencing and annotation.</title>
        <authorList>
            <consortium name="The Broad Institute Genomics Platform"/>
            <consortium name="The Broad Institute Genome Sequencing Center for Infectious Disease"/>
            <person name="Wu L."/>
            <person name="Ma J."/>
        </authorList>
    </citation>
    <scope>NUCLEOTIDE SEQUENCE [LARGE SCALE GENOMIC DNA]</scope>
    <source>
        <strain evidence="6">WYCCWR 12678</strain>
    </source>
</reference>
<name>A0ABV9Q5K4_9BACL</name>
<evidence type="ECO:0000313" key="5">
    <source>
        <dbReference type="EMBL" id="MFC4769335.1"/>
    </source>
</evidence>
<gene>
    <name evidence="5" type="primary">phnD</name>
    <name evidence="5" type="ORF">ACFO8Q_18555</name>
</gene>
<dbReference type="SUPFAM" id="SSF53850">
    <property type="entry name" value="Periplasmic binding protein-like II"/>
    <property type="match status" value="1"/>
</dbReference>
<evidence type="ECO:0000256" key="1">
    <source>
        <dbReference type="ARBA" id="ARBA00007162"/>
    </source>
</evidence>
<dbReference type="Pfam" id="PF12974">
    <property type="entry name" value="Phosphonate-bd"/>
    <property type="match status" value="1"/>
</dbReference>
<comment type="caution">
    <text evidence="5">The sequence shown here is derived from an EMBL/GenBank/DDBJ whole genome shotgun (WGS) entry which is preliminary data.</text>
</comment>
<evidence type="ECO:0000259" key="4">
    <source>
        <dbReference type="SMART" id="SM00062"/>
    </source>
</evidence>
<dbReference type="PROSITE" id="PS51257">
    <property type="entry name" value="PROKAR_LIPOPROTEIN"/>
    <property type="match status" value="1"/>
</dbReference>
<feature type="domain" description="Solute-binding protein family 3/N-terminal" evidence="4">
    <location>
        <begin position="43"/>
        <end position="279"/>
    </location>
</feature>
<dbReference type="RefSeq" id="WP_380027729.1">
    <property type="nucleotide sequence ID" value="NZ_JBHSHC010000125.1"/>
</dbReference>
<evidence type="ECO:0000256" key="2">
    <source>
        <dbReference type="ARBA" id="ARBA00022729"/>
    </source>
</evidence>
<dbReference type="Gene3D" id="3.40.190.10">
    <property type="entry name" value="Periplasmic binding protein-like II"/>
    <property type="match status" value="2"/>
</dbReference>
<feature type="signal peptide" evidence="3">
    <location>
        <begin position="1"/>
        <end position="20"/>
    </location>
</feature>
<accession>A0ABV9Q5K4</accession>
<keyword evidence="6" id="KW-1185">Reference proteome</keyword>
<dbReference type="Proteomes" id="UP001596002">
    <property type="component" value="Unassembled WGS sequence"/>
</dbReference>
<dbReference type="EMBL" id="JBHSHC010000125">
    <property type="protein sequence ID" value="MFC4769335.1"/>
    <property type="molecule type" value="Genomic_DNA"/>
</dbReference>
<feature type="chain" id="PRO_5045495984" evidence="3">
    <location>
        <begin position="21"/>
        <end position="303"/>
    </location>
</feature>
<dbReference type="PANTHER" id="PTHR35841">
    <property type="entry name" value="PHOSPHONATES-BINDING PERIPLASMIC PROTEIN"/>
    <property type="match status" value="1"/>
</dbReference>
<sequence length="303" mass="33027">MKRNRILFLVFTLILSLALAACGGAAKPKDGGTATQPADNKKEFLVGVIPAEAKFAGTSKEKLQQYLSEKIGQKVVVQDYPDYNGVVEALNAGKIQLAYLGPLTYVIAHHQSGAKPVVAKTAGGKPFYYSYIIVPADSQLNSIDDLVKNAKDIKFAFGDANSTSGSLVPGAELRKQGLFTDKSNHKFKELHYTGSHDITAKSVGSKKVDAGAIDSAYFDKLIAKGEIKKEDYKIIWKSSELYQYPFAVNKDVSDDMVKKLQDAFVNLKDKEVLDAFAADGFVVTKDNDYAAIRKVAESEGRLK</sequence>
<organism evidence="5 6">
    <name type="scientific">Effusibacillus consociatus</name>
    <dbReference type="NCBI Taxonomy" id="1117041"/>
    <lineage>
        <taxon>Bacteria</taxon>
        <taxon>Bacillati</taxon>
        <taxon>Bacillota</taxon>
        <taxon>Bacilli</taxon>
        <taxon>Bacillales</taxon>
        <taxon>Alicyclobacillaceae</taxon>
        <taxon>Effusibacillus</taxon>
    </lineage>
</organism>
<proteinExistence type="inferred from homology"/>
<dbReference type="NCBIfam" id="TIGR01098">
    <property type="entry name" value="3A0109s03R"/>
    <property type="match status" value="1"/>
</dbReference>